<sequence length="320" mass="35730">MKIAVCIPTRARPELLGSCLESLARLSVPDGCAVQVIVVENDVSAQCREIVSGASELWSRFGEITYHHQPRLGIAIARNTCVRLSIDSGADFIAFIDDDETPEPDWLLKHISAQEFSHVHLRGGPVRLARPDRTRGLLDRMMQASLLNRYEAVERKARKVSTRSDSGATTIVTNNWFCSASVFAEHGVWFNEALGMAGGEDTEFYKDCKRRGLRTGWVEDAVVWDHLPVERLSPLYQFRRARDQSNSHFHLKRRLGELSRPATLISVVVKGISLVVFSPLVLIAPTHFLLRFLRTSGWIVGRVQGVLGKRSAHYASVTGS</sequence>
<name>A0ABT2NPV0_9RHOB</name>
<keyword evidence="1" id="KW-0472">Membrane</keyword>
<dbReference type="PANTHER" id="PTHR43685:SF2">
    <property type="entry name" value="GLYCOSYLTRANSFERASE 2-LIKE DOMAIN-CONTAINING PROTEIN"/>
    <property type="match status" value="1"/>
</dbReference>
<keyword evidence="1" id="KW-0812">Transmembrane</keyword>
<dbReference type="Proteomes" id="UP001205601">
    <property type="component" value="Unassembled WGS sequence"/>
</dbReference>
<dbReference type="Pfam" id="PF00535">
    <property type="entry name" value="Glycos_transf_2"/>
    <property type="match status" value="1"/>
</dbReference>
<dbReference type="InterPro" id="IPR029044">
    <property type="entry name" value="Nucleotide-diphossugar_trans"/>
</dbReference>
<reference evidence="4" key="1">
    <citation type="submission" date="2023-07" db="EMBL/GenBank/DDBJ databases">
        <title>Defluviimonas sediminis sp. nov., isolated from mangrove sediment.</title>
        <authorList>
            <person name="Liu L."/>
            <person name="Li J."/>
            <person name="Huang Y."/>
            <person name="Pan J."/>
            <person name="Li M."/>
        </authorList>
    </citation>
    <scope>NUCLEOTIDE SEQUENCE [LARGE SCALE GENOMIC DNA]</scope>
    <source>
        <strain evidence="4">FT324</strain>
    </source>
</reference>
<evidence type="ECO:0000256" key="1">
    <source>
        <dbReference type="SAM" id="Phobius"/>
    </source>
</evidence>
<dbReference type="InterPro" id="IPR050834">
    <property type="entry name" value="Glycosyltransf_2"/>
</dbReference>
<comment type="caution">
    <text evidence="3">The sequence shown here is derived from an EMBL/GenBank/DDBJ whole genome shotgun (WGS) entry which is preliminary data.</text>
</comment>
<dbReference type="InterPro" id="IPR001173">
    <property type="entry name" value="Glyco_trans_2-like"/>
</dbReference>
<dbReference type="RefSeq" id="WP_261496859.1">
    <property type="nucleotide sequence ID" value="NZ_JAOCQF010000003.1"/>
</dbReference>
<dbReference type="PANTHER" id="PTHR43685">
    <property type="entry name" value="GLYCOSYLTRANSFERASE"/>
    <property type="match status" value="1"/>
</dbReference>
<keyword evidence="1" id="KW-1133">Transmembrane helix</keyword>
<feature type="transmembrane region" description="Helical" evidence="1">
    <location>
        <begin position="262"/>
        <end position="284"/>
    </location>
</feature>
<dbReference type="CDD" id="cd00761">
    <property type="entry name" value="Glyco_tranf_GTA_type"/>
    <property type="match status" value="1"/>
</dbReference>
<feature type="domain" description="Glycosyltransferase 2-like" evidence="2">
    <location>
        <begin position="5"/>
        <end position="140"/>
    </location>
</feature>
<evidence type="ECO:0000313" key="3">
    <source>
        <dbReference type="EMBL" id="MCT8330962.1"/>
    </source>
</evidence>
<accession>A0ABT2NPV0</accession>
<dbReference type="EMBL" id="JAOCQF010000003">
    <property type="protein sequence ID" value="MCT8330962.1"/>
    <property type="molecule type" value="Genomic_DNA"/>
</dbReference>
<protein>
    <submittedName>
        <fullName evidence="3">Glycosyltransferase family 2 protein</fullName>
    </submittedName>
</protein>
<dbReference type="SUPFAM" id="SSF53448">
    <property type="entry name" value="Nucleotide-diphospho-sugar transferases"/>
    <property type="match status" value="1"/>
</dbReference>
<evidence type="ECO:0000313" key="4">
    <source>
        <dbReference type="Proteomes" id="UP001205601"/>
    </source>
</evidence>
<gene>
    <name evidence="3" type="ORF">N5I32_15700</name>
</gene>
<organism evidence="3 4">
    <name type="scientific">Albidovulum sediminis</name>
    <dbReference type="NCBI Taxonomy" id="3066345"/>
    <lineage>
        <taxon>Bacteria</taxon>
        <taxon>Pseudomonadati</taxon>
        <taxon>Pseudomonadota</taxon>
        <taxon>Alphaproteobacteria</taxon>
        <taxon>Rhodobacterales</taxon>
        <taxon>Paracoccaceae</taxon>
        <taxon>Albidovulum</taxon>
    </lineage>
</organism>
<evidence type="ECO:0000259" key="2">
    <source>
        <dbReference type="Pfam" id="PF00535"/>
    </source>
</evidence>
<dbReference type="Gene3D" id="3.90.550.10">
    <property type="entry name" value="Spore Coat Polysaccharide Biosynthesis Protein SpsA, Chain A"/>
    <property type="match status" value="1"/>
</dbReference>
<proteinExistence type="predicted"/>
<keyword evidence="4" id="KW-1185">Reference proteome</keyword>